<keyword evidence="2" id="KW-0863">Zinc-finger</keyword>
<feature type="region of interest" description="Disordered" evidence="3">
    <location>
        <begin position="124"/>
        <end position="147"/>
    </location>
</feature>
<dbReference type="InterPro" id="IPR001878">
    <property type="entry name" value="Znf_CCHC"/>
</dbReference>
<dbReference type="GO" id="GO:0008270">
    <property type="term" value="F:zinc ion binding"/>
    <property type="evidence" value="ECO:0007669"/>
    <property type="project" value="UniProtKB-KW"/>
</dbReference>
<evidence type="ECO:0000256" key="3">
    <source>
        <dbReference type="SAM" id="MobiDB-lite"/>
    </source>
</evidence>
<name>A0A4S8KJQ8_DENBC</name>
<feature type="region of interest" description="Disordered" evidence="3">
    <location>
        <begin position="1"/>
        <end position="24"/>
    </location>
</feature>
<keyword evidence="2" id="KW-0862">Zinc</keyword>
<keyword evidence="1" id="KW-0507">mRNA processing</keyword>
<dbReference type="EMBL" id="ML181670">
    <property type="protein sequence ID" value="THU75697.1"/>
    <property type="molecule type" value="Genomic_DNA"/>
</dbReference>
<dbReference type="GO" id="GO:0006397">
    <property type="term" value="P:mRNA processing"/>
    <property type="evidence" value="ECO:0007669"/>
    <property type="project" value="UniProtKB-KW"/>
</dbReference>
<gene>
    <name evidence="5" type="ORF">K435DRAFT_814110</name>
</gene>
<evidence type="ECO:0000256" key="2">
    <source>
        <dbReference type="PROSITE-ProRule" id="PRU00047"/>
    </source>
</evidence>
<reference evidence="5 6" key="1">
    <citation type="journal article" date="2019" name="Nat. Ecol. Evol.">
        <title>Megaphylogeny resolves global patterns of mushroom evolution.</title>
        <authorList>
            <person name="Varga T."/>
            <person name="Krizsan K."/>
            <person name="Foldi C."/>
            <person name="Dima B."/>
            <person name="Sanchez-Garcia M."/>
            <person name="Sanchez-Ramirez S."/>
            <person name="Szollosi G.J."/>
            <person name="Szarkandi J.G."/>
            <person name="Papp V."/>
            <person name="Albert L."/>
            <person name="Andreopoulos W."/>
            <person name="Angelini C."/>
            <person name="Antonin V."/>
            <person name="Barry K.W."/>
            <person name="Bougher N.L."/>
            <person name="Buchanan P."/>
            <person name="Buyck B."/>
            <person name="Bense V."/>
            <person name="Catcheside P."/>
            <person name="Chovatia M."/>
            <person name="Cooper J."/>
            <person name="Damon W."/>
            <person name="Desjardin D."/>
            <person name="Finy P."/>
            <person name="Geml J."/>
            <person name="Haridas S."/>
            <person name="Hughes K."/>
            <person name="Justo A."/>
            <person name="Karasinski D."/>
            <person name="Kautmanova I."/>
            <person name="Kiss B."/>
            <person name="Kocsube S."/>
            <person name="Kotiranta H."/>
            <person name="LaButti K.M."/>
            <person name="Lechner B.E."/>
            <person name="Liimatainen K."/>
            <person name="Lipzen A."/>
            <person name="Lukacs Z."/>
            <person name="Mihaltcheva S."/>
            <person name="Morgado L.N."/>
            <person name="Niskanen T."/>
            <person name="Noordeloos M.E."/>
            <person name="Ohm R.A."/>
            <person name="Ortiz-Santana B."/>
            <person name="Ovrebo C."/>
            <person name="Racz N."/>
            <person name="Riley R."/>
            <person name="Savchenko A."/>
            <person name="Shiryaev A."/>
            <person name="Soop K."/>
            <person name="Spirin V."/>
            <person name="Szebenyi C."/>
            <person name="Tomsovsky M."/>
            <person name="Tulloss R.E."/>
            <person name="Uehling J."/>
            <person name="Grigoriev I.V."/>
            <person name="Vagvolgyi C."/>
            <person name="Papp T."/>
            <person name="Martin F.M."/>
            <person name="Miettinen O."/>
            <person name="Hibbett D.S."/>
            <person name="Nagy L.G."/>
        </authorList>
    </citation>
    <scope>NUCLEOTIDE SEQUENCE [LARGE SCALE GENOMIC DNA]</scope>
    <source>
        <strain evidence="5 6">CBS 962.96</strain>
    </source>
</reference>
<evidence type="ECO:0000313" key="5">
    <source>
        <dbReference type="EMBL" id="THU75697.1"/>
    </source>
</evidence>
<dbReference type="InterPro" id="IPR036875">
    <property type="entry name" value="Znf_CCHC_sf"/>
</dbReference>
<dbReference type="Proteomes" id="UP000297245">
    <property type="component" value="Unassembled WGS sequence"/>
</dbReference>
<sequence>MDLARVSAQLRQSSAKSVGSSGNPSDYHPRMWIDLEATHHLSGCHPNPIQSDPTHYYLTLEVLDSMTSNSSIPPPIADVPEDQKFDGGVRILWRTARRKLFNALKGQGLIGYVDGTIIKPTVPTVTVTPPDTTPDTTPARTPLTTPVYSTQPSLEEFTFRNDRAKAIIEAHVDDLSSFIHDVDTKTAKEIIDKHDGDFMAKDEFLRIETDRQLRSFRYTETDTLEQFFKDLCDLRKKAIDAGNKAVEDDGEFCTIILAAFPAHAAVLAKVEELEKRVAAQTERLNKPKSDKTCDNCGRLGHFQRDCFRKGGGKEGQYPAWWRGKKDVATAPQANATVTSPNAPYYIALAAITNVSDGADNDTSIVYADSAATDHFFAQLIP</sequence>
<dbReference type="Pfam" id="PF00098">
    <property type="entry name" value="zf-CCHC"/>
    <property type="match status" value="1"/>
</dbReference>
<dbReference type="PROSITE" id="PS50158">
    <property type="entry name" value="ZF_CCHC"/>
    <property type="match status" value="1"/>
</dbReference>
<proteinExistence type="predicted"/>
<evidence type="ECO:0000256" key="1">
    <source>
        <dbReference type="ARBA" id="ARBA00022664"/>
    </source>
</evidence>
<protein>
    <recommendedName>
        <fullName evidence="4">CCHC-type domain-containing protein</fullName>
    </recommendedName>
</protein>
<feature type="compositionally biased region" description="Polar residues" evidence="3">
    <location>
        <begin position="9"/>
        <end position="24"/>
    </location>
</feature>
<evidence type="ECO:0000313" key="6">
    <source>
        <dbReference type="Proteomes" id="UP000297245"/>
    </source>
</evidence>
<dbReference type="AlphaFoldDB" id="A0A4S8KJQ8"/>
<dbReference type="SUPFAM" id="SSF57756">
    <property type="entry name" value="Retrovirus zinc finger-like domains"/>
    <property type="match status" value="1"/>
</dbReference>
<evidence type="ECO:0000259" key="4">
    <source>
        <dbReference type="PROSITE" id="PS50158"/>
    </source>
</evidence>
<accession>A0A4S8KJQ8</accession>
<feature type="domain" description="CCHC-type" evidence="4">
    <location>
        <begin position="293"/>
        <end position="306"/>
    </location>
</feature>
<keyword evidence="2" id="KW-0479">Metal-binding</keyword>
<dbReference type="GO" id="GO:0003676">
    <property type="term" value="F:nucleic acid binding"/>
    <property type="evidence" value="ECO:0007669"/>
    <property type="project" value="InterPro"/>
</dbReference>
<keyword evidence="6" id="KW-1185">Reference proteome</keyword>
<dbReference type="OrthoDB" id="2692435at2759"/>
<organism evidence="5 6">
    <name type="scientific">Dendrothele bispora (strain CBS 962.96)</name>
    <dbReference type="NCBI Taxonomy" id="1314807"/>
    <lineage>
        <taxon>Eukaryota</taxon>
        <taxon>Fungi</taxon>
        <taxon>Dikarya</taxon>
        <taxon>Basidiomycota</taxon>
        <taxon>Agaricomycotina</taxon>
        <taxon>Agaricomycetes</taxon>
        <taxon>Agaricomycetidae</taxon>
        <taxon>Agaricales</taxon>
        <taxon>Agaricales incertae sedis</taxon>
        <taxon>Dendrothele</taxon>
    </lineage>
</organism>